<dbReference type="Gene3D" id="3.40.630.30">
    <property type="match status" value="1"/>
</dbReference>
<feature type="domain" description="N-acetyltransferase" evidence="1">
    <location>
        <begin position="4"/>
        <end position="156"/>
    </location>
</feature>
<name>A0ABU6JFA1_9BURK</name>
<evidence type="ECO:0000313" key="2">
    <source>
        <dbReference type="EMBL" id="MEC4722205.1"/>
    </source>
</evidence>
<dbReference type="Pfam" id="PF00583">
    <property type="entry name" value="Acetyltransf_1"/>
    <property type="match status" value="1"/>
</dbReference>
<evidence type="ECO:0000259" key="1">
    <source>
        <dbReference type="PROSITE" id="PS51186"/>
    </source>
</evidence>
<dbReference type="SUPFAM" id="SSF55729">
    <property type="entry name" value="Acyl-CoA N-acyltransferases (Nat)"/>
    <property type="match status" value="1"/>
</dbReference>
<dbReference type="EMBL" id="JAWIIV010000027">
    <property type="protein sequence ID" value="MEC4722205.1"/>
    <property type="molecule type" value="Genomic_DNA"/>
</dbReference>
<protein>
    <submittedName>
        <fullName evidence="2">GNAT family N-acetyltransferase</fullName>
    </submittedName>
</protein>
<dbReference type="PROSITE" id="PS51186">
    <property type="entry name" value="GNAT"/>
    <property type="match status" value="1"/>
</dbReference>
<dbReference type="RefSeq" id="WP_326508884.1">
    <property type="nucleotide sequence ID" value="NZ_JAWIIV010000027.1"/>
</dbReference>
<dbReference type="InterPro" id="IPR016181">
    <property type="entry name" value="Acyl_CoA_acyltransferase"/>
</dbReference>
<keyword evidence="3" id="KW-1185">Reference proteome</keyword>
<evidence type="ECO:0000313" key="3">
    <source>
        <dbReference type="Proteomes" id="UP001352263"/>
    </source>
</evidence>
<organism evidence="2 3">
    <name type="scientific">Noviherbaspirillum album</name>
    <dbReference type="NCBI Taxonomy" id="3080276"/>
    <lineage>
        <taxon>Bacteria</taxon>
        <taxon>Pseudomonadati</taxon>
        <taxon>Pseudomonadota</taxon>
        <taxon>Betaproteobacteria</taxon>
        <taxon>Burkholderiales</taxon>
        <taxon>Oxalobacteraceae</taxon>
        <taxon>Noviherbaspirillum</taxon>
    </lineage>
</organism>
<dbReference type="InterPro" id="IPR000182">
    <property type="entry name" value="GNAT_dom"/>
</dbReference>
<dbReference type="Proteomes" id="UP001352263">
    <property type="component" value="Unassembled WGS sequence"/>
</dbReference>
<comment type="caution">
    <text evidence="2">The sequence shown here is derived from an EMBL/GenBank/DDBJ whole genome shotgun (WGS) entry which is preliminary data.</text>
</comment>
<dbReference type="CDD" id="cd04301">
    <property type="entry name" value="NAT_SF"/>
    <property type="match status" value="1"/>
</dbReference>
<gene>
    <name evidence="2" type="ORF">RY831_23865</name>
</gene>
<sequence length="156" mass="17439">METPVFRLDGNAFMARYGAGEAKNVRESPAESMTTRLQYFSTVLFGGEIFFCIEHADKIVALACCLENLEPDALTLSYLSVDPEYKNRKLATRLVMAIRDYVKDSGLEALDVSGYSAWGQLYLQHLLRRECFSIELRECGKVIHTPQSSGCIASVV</sequence>
<reference evidence="2 3" key="1">
    <citation type="submission" date="2023-10" db="EMBL/GenBank/DDBJ databases">
        <title>Noviherbaspirillum sp. CPCC 100848 genome assembly.</title>
        <authorList>
            <person name="Li X.Y."/>
            <person name="Fang X.M."/>
        </authorList>
    </citation>
    <scope>NUCLEOTIDE SEQUENCE [LARGE SCALE GENOMIC DNA]</scope>
    <source>
        <strain evidence="2 3">CPCC 100848</strain>
    </source>
</reference>
<proteinExistence type="predicted"/>
<accession>A0ABU6JFA1</accession>